<dbReference type="WBParaSite" id="maker-uti_cns_0000819-snap-gene-0.35-mRNA-1">
    <property type="protein sequence ID" value="maker-uti_cns_0000819-snap-gene-0.35-mRNA-1"/>
    <property type="gene ID" value="maker-uti_cns_0000819-snap-gene-0.35"/>
</dbReference>
<keyword evidence="1" id="KW-1185">Reference proteome</keyword>
<sequence>MATEVTVLLDDYSHRNATFIPRSQDGINDGPIVTGRCKWTVKIKAPENQQVLVQRLPGIPAKNSIKRNSSLLQNVLISNQKGLNDEIRSASFSVHSAQKKAGSLKSYGDLDNVRVMLPIPGYCSRTMLAFNGKCYAMSAVEKNVTDAMSSVRGDAQLASFSSMTDICEFVA</sequence>
<accession>A0A1I8G4M2</accession>
<evidence type="ECO:0000313" key="1">
    <source>
        <dbReference type="Proteomes" id="UP000095280"/>
    </source>
</evidence>
<dbReference type="Proteomes" id="UP000095280">
    <property type="component" value="Unplaced"/>
</dbReference>
<protein>
    <submittedName>
        <fullName evidence="2">BTB/POZ domain-containing protein</fullName>
    </submittedName>
</protein>
<organism evidence="1 2">
    <name type="scientific">Macrostomum lignano</name>
    <dbReference type="NCBI Taxonomy" id="282301"/>
    <lineage>
        <taxon>Eukaryota</taxon>
        <taxon>Metazoa</taxon>
        <taxon>Spiralia</taxon>
        <taxon>Lophotrochozoa</taxon>
        <taxon>Platyhelminthes</taxon>
        <taxon>Rhabditophora</taxon>
        <taxon>Macrostomorpha</taxon>
        <taxon>Macrostomida</taxon>
        <taxon>Macrostomidae</taxon>
        <taxon>Macrostomum</taxon>
    </lineage>
</organism>
<proteinExistence type="predicted"/>
<dbReference type="AlphaFoldDB" id="A0A1I8G4M2"/>
<reference evidence="2" key="1">
    <citation type="submission" date="2016-11" db="UniProtKB">
        <authorList>
            <consortium name="WormBaseParasite"/>
        </authorList>
    </citation>
    <scope>IDENTIFICATION</scope>
</reference>
<name>A0A1I8G4M2_9PLAT</name>
<evidence type="ECO:0000313" key="2">
    <source>
        <dbReference type="WBParaSite" id="maker-uti_cns_0000819-snap-gene-0.35-mRNA-1"/>
    </source>
</evidence>